<protein>
    <recommendedName>
        <fullName evidence="3">EF-hand domain-containing protein</fullName>
    </recommendedName>
</protein>
<comment type="caution">
    <text evidence="1">The sequence shown here is derived from an EMBL/GenBank/DDBJ whole genome shotgun (WGS) entry which is preliminary data.</text>
</comment>
<accession>A0A085VYQ2</accession>
<dbReference type="InterPro" id="IPR018247">
    <property type="entry name" value="EF_Hand_1_Ca_BS"/>
</dbReference>
<dbReference type="Proteomes" id="UP000028725">
    <property type="component" value="Unassembled WGS sequence"/>
</dbReference>
<name>A0A085VYQ2_9BACT</name>
<proteinExistence type="predicted"/>
<keyword evidence="2" id="KW-1185">Reference proteome</keyword>
<dbReference type="EMBL" id="JMCB01000030">
    <property type="protein sequence ID" value="KFE60565.1"/>
    <property type="molecule type" value="Genomic_DNA"/>
</dbReference>
<evidence type="ECO:0008006" key="3">
    <source>
        <dbReference type="Google" id="ProtNLM"/>
    </source>
</evidence>
<sequence>MDRLALKWHAAVQFRAVRAWPPMPSPRSPFGFSLGFPLLLLGLAASWPALAAEPERVSYALIIANNASLDPKQAALRYADDDGARYYELFAPQARDTVLLSVLDEETQARHPGLAARTQPPTRARLKESLARLNAEMAEDRKAGKAPVLYFIFTGHGQRGPAGEGMVSLLDGPFNRSDLYAQVITPSPASFIHLIVDACDSYFFVNARGALPIGPAQTAAVTQHLASRELDRYPQVGVVLSTSSARESHEWSTISAGVFSHQVRSALAGAADVNRDGRVEYSELTAFIAAASQGVQDVRGKLDIFARPPPLDRSAALSDLGRNSGLGYLLVPEGLSGRMWVEDTRGVRVADFHKERERPLVLALPPDRGYYLRTEGREARLKMDRAGALVDAGGLAWSSSTVASRGAVEEAFRDKLFGVAFGPSFYSGYVASQGMPPVVMDEGPDLSP</sequence>
<gene>
    <name evidence="1" type="ORF">DB31_5904</name>
</gene>
<dbReference type="AlphaFoldDB" id="A0A085VYQ2"/>
<dbReference type="PROSITE" id="PS00018">
    <property type="entry name" value="EF_HAND_1"/>
    <property type="match status" value="1"/>
</dbReference>
<evidence type="ECO:0000313" key="1">
    <source>
        <dbReference type="EMBL" id="KFE60565.1"/>
    </source>
</evidence>
<reference evidence="1 2" key="1">
    <citation type="submission" date="2014-04" db="EMBL/GenBank/DDBJ databases">
        <title>Genome assembly of Hyalangium minutum DSM 14724.</title>
        <authorList>
            <person name="Sharma G."/>
            <person name="Subramanian S."/>
        </authorList>
    </citation>
    <scope>NUCLEOTIDE SEQUENCE [LARGE SCALE GENOMIC DNA]</scope>
    <source>
        <strain evidence="1 2">DSM 14724</strain>
    </source>
</reference>
<dbReference type="Gene3D" id="3.40.50.1460">
    <property type="match status" value="1"/>
</dbReference>
<dbReference type="STRING" id="394096.DB31_5904"/>
<dbReference type="PATRIC" id="fig|394096.3.peg.8624"/>
<organism evidence="1 2">
    <name type="scientific">Hyalangium minutum</name>
    <dbReference type="NCBI Taxonomy" id="394096"/>
    <lineage>
        <taxon>Bacteria</taxon>
        <taxon>Pseudomonadati</taxon>
        <taxon>Myxococcota</taxon>
        <taxon>Myxococcia</taxon>
        <taxon>Myxococcales</taxon>
        <taxon>Cystobacterineae</taxon>
        <taxon>Archangiaceae</taxon>
        <taxon>Hyalangium</taxon>
    </lineage>
</organism>
<evidence type="ECO:0000313" key="2">
    <source>
        <dbReference type="Proteomes" id="UP000028725"/>
    </source>
</evidence>